<dbReference type="SUPFAM" id="SSF48264">
    <property type="entry name" value="Cytochrome P450"/>
    <property type="match status" value="1"/>
</dbReference>
<evidence type="ECO:0000256" key="2">
    <source>
        <dbReference type="ARBA" id="ARBA00022617"/>
    </source>
</evidence>
<dbReference type="Proteomes" id="UP001157418">
    <property type="component" value="Unassembled WGS sequence"/>
</dbReference>
<keyword evidence="8" id="KW-1185">Reference proteome</keyword>
<keyword evidence="6" id="KW-1133">Transmembrane helix</keyword>
<evidence type="ECO:0008006" key="9">
    <source>
        <dbReference type="Google" id="ProtNLM"/>
    </source>
</evidence>
<dbReference type="GO" id="GO:0005506">
    <property type="term" value="F:iron ion binding"/>
    <property type="evidence" value="ECO:0007669"/>
    <property type="project" value="InterPro"/>
</dbReference>
<dbReference type="GO" id="GO:0020037">
    <property type="term" value="F:heme binding"/>
    <property type="evidence" value="ECO:0007669"/>
    <property type="project" value="InterPro"/>
</dbReference>
<dbReference type="EMBL" id="CAKMRJ010003334">
    <property type="protein sequence ID" value="CAH1433988.1"/>
    <property type="molecule type" value="Genomic_DNA"/>
</dbReference>
<keyword evidence="4" id="KW-0408">Iron</keyword>
<evidence type="ECO:0000256" key="4">
    <source>
        <dbReference type="ARBA" id="ARBA00023004"/>
    </source>
</evidence>
<dbReference type="GO" id="GO:0051762">
    <property type="term" value="P:sesquiterpene biosynthetic process"/>
    <property type="evidence" value="ECO:0007669"/>
    <property type="project" value="UniProtKB-ARBA"/>
</dbReference>
<evidence type="ECO:0000256" key="1">
    <source>
        <dbReference type="ARBA" id="ARBA00010617"/>
    </source>
</evidence>
<organism evidence="7 8">
    <name type="scientific">Lactuca virosa</name>
    <dbReference type="NCBI Taxonomy" id="75947"/>
    <lineage>
        <taxon>Eukaryota</taxon>
        <taxon>Viridiplantae</taxon>
        <taxon>Streptophyta</taxon>
        <taxon>Embryophyta</taxon>
        <taxon>Tracheophyta</taxon>
        <taxon>Spermatophyta</taxon>
        <taxon>Magnoliopsida</taxon>
        <taxon>eudicotyledons</taxon>
        <taxon>Gunneridae</taxon>
        <taxon>Pentapetalae</taxon>
        <taxon>asterids</taxon>
        <taxon>campanulids</taxon>
        <taxon>Asterales</taxon>
        <taxon>Asteraceae</taxon>
        <taxon>Cichorioideae</taxon>
        <taxon>Cichorieae</taxon>
        <taxon>Lactucinae</taxon>
        <taxon>Lactuca</taxon>
    </lineage>
</organism>
<keyword evidence="6" id="KW-0472">Membrane</keyword>
<dbReference type="InterPro" id="IPR001128">
    <property type="entry name" value="Cyt_P450"/>
</dbReference>
<protein>
    <recommendedName>
        <fullName evidence="9">Cytochrome P450</fullName>
    </recommendedName>
</protein>
<dbReference type="PANTHER" id="PTHR47955">
    <property type="entry name" value="CYTOCHROME P450 FAMILY 71 PROTEIN"/>
    <property type="match status" value="1"/>
</dbReference>
<gene>
    <name evidence="7" type="ORF">LVIROSA_LOCUS20542</name>
</gene>
<dbReference type="PANTHER" id="PTHR47955:SF10">
    <property type="entry name" value="ANGELICIN SYNTHASE"/>
    <property type="match status" value="1"/>
</dbReference>
<keyword evidence="2" id="KW-0349">Heme</keyword>
<keyword evidence="6" id="KW-0812">Transmembrane</keyword>
<comment type="caution">
    <text evidence="7">The sequence shown here is derived from an EMBL/GenBank/DDBJ whole genome shotgun (WGS) entry which is preliminary data.</text>
</comment>
<proteinExistence type="inferred from homology"/>
<dbReference type="GO" id="GO:0016705">
    <property type="term" value="F:oxidoreductase activity, acting on paired donors, with incorporation or reduction of molecular oxygen"/>
    <property type="evidence" value="ECO:0007669"/>
    <property type="project" value="InterPro"/>
</dbReference>
<dbReference type="AlphaFoldDB" id="A0AAU9N0U5"/>
<sequence length="146" mass="16221">MQSFLEQVSIYTLTLFLGASFVFFKWYSSSSSSSSSTKKLPPSPPKLPVIGNLHQLGASVHHSFLSLARRYGDSLMLLHIGSVPSLVVSSTEAAREIMKTHDIAFASRPNTRNVQGYLLQSQGNNSRSLWRILETSKEHFDTSAFK</sequence>
<dbReference type="GO" id="GO:0004497">
    <property type="term" value="F:monooxygenase activity"/>
    <property type="evidence" value="ECO:0007669"/>
    <property type="project" value="UniProtKB-KW"/>
</dbReference>
<name>A0AAU9N0U5_9ASTR</name>
<dbReference type="InterPro" id="IPR036396">
    <property type="entry name" value="Cyt_P450_sf"/>
</dbReference>
<keyword evidence="5" id="KW-0560">Oxidoreductase</keyword>
<evidence type="ECO:0000313" key="7">
    <source>
        <dbReference type="EMBL" id="CAH1433988.1"/>
    </source>
</evidence>
<dbReference type="Pfam" id="PF00067">
    <property type="entry name" value="p450"/>
    <property type="match status" value="1"/>
</dbReference>
<evidence type="ECO:0000256" key="5">
    <source>
        <dbReference type="ARBA" id="ARBA00023033"/>
    </source>
</evidence>
<reference evidence="7 8" key="1">
    <citation type="submission" date="2022-01" db="EMBL/GenBank/DDBJ databases">
        <authorList>
            <person name="Xiong W."/>
            <person name="Schranz E."/>
        </authorList>
    </citation>
    <scope>NUCLEOTIDE SEQUENCE [LARGE SCALE GENOMIC DNA]</scope>
</reference>
<comment type="similarity">
    <text evidence="1">Belongs to the cytochrome P450 family.</text>
</comment>
<keyword evidence="5" id="KW-0503">Monooxygenase</keyword>
<dbReference type="Gene3D" id="1.10.630.10">
    <property type="entry name" value="Cytochrome P450"/>
    <property type="match status" value="1"/>
</dbReference>
<keyword evidence="3" id="KW-0479">Metal-binding</keyword>
<feature type="transmembrane region" description="Helical" evidence="6">
    <location>
        <begin position="9"/>
        <end position="27"/>
    </location>
</feature>
<evidence type="ECO:0000313" key="8">
    <source>
        <dbReference type="Proteomes" id="UP001157418"/>
    </source>
</evidence>
<accession>A0AAU9N0U5</accession>
<evidence type="ECO:0000256" key="3">
    <source>
        <dbReference type="ARBA" id="ARBA00022723"/>
    </source>
</evidence>
<evidence type="ECO:0000256" key="6">
    <source>
        <dbReference type="SAM" id="Phobius"/>
    </source>
</evidence>